<evidence type="ECO:0000313" key="2">
    <source>
        <dbReference type="Proteomes" id="UP001055072"/>
    </source>
</evidence>
<evidence type="ECO:0000313" key="1">
    <source>
        <dbReference type="EMBL" id="KAI0093377.1"/>
    </source>
</evidence>
<organism evidence="1 2">
    <name type="scientific">Irpex rosettiformis</name>
    <dbReference type="NCBI Taxonomy" id="378272"/>
    <lineage>
        <taxon>Eukaryota</taxon>
        <taxon>Fungi</taxon>
        <taxon>Dikarya</taxon>
        <taxon>Basidiomycota</taxon>
        <taxon>Agaricomycotina</taxon>
        <taxon>Agaricomycetes</taxon>
        <taxon>Polyporales</taxon>
        <taxon>Irpicaceae</taxon>
        <taxon>Irpex</taxon>
    </lineage>
</organism>
<dbReference type="Proteomes" id="UP001055072">
    <property type="component" value="Unassembled WGS sequence"/>
</dbReference>
<sequence>MSTVSIIPIEEKVDVLKQKNVPVAKASKTQDYAMKFVSAALSNMAASGVSNPQDVIKVRQQLRTHLPGGQKNAFWSVGAEMARAEGVKSLMNGFTASMLREMFYSGLRLGGYEFFKDKYYAASNGALTREGITLKVLAAATAASLGSAIANPADLVKVRMQAYYPNGSPYKNTRHAFASIFREGIASSTGRGSPILAGLGALYKGVVPTIVRGVVLSASQICSYDQVKQTLKKNGVFEEGIQLHMTASLFAGLFCSITSNPVDVVKVRSMTDKTKQFHGVVHCIRTILVNEGPLAFYKGFGMCWGRLGTHTIVSFLAFERLRKLFGMDPM</sequence>
<gene>
    <name evidence="1" type="ORF">BDY19DRAFT_923456</name>
</gene>
<name>A0ACB8UG93_9APHY</name>
<proteinExistence type="predicted"/>
<protein>
    <submittedName>
        <fullName evidence="1">Mitochondrial carrier</fullName>
    </submittedName>
</protein>
<reference evidence="1" key="1">
    <citation type="journal article" date="2021" name="Environ. Microbiol.">
        <title>Gene family expansions and transcriptome signatures uncover fungal adaptations to wood decay.</title>
        <authorList>
            <person name="Hage H."/>
            <person name="Miyauchi S."/>
            <person name="Viragh M."/>
            <person name="Drula E."/>
            <person name="Min B."/>
            <person name="Chaduli D."/>
            <person name="Navarro D."/>
            <person name="Favel A."/>
            <person name="Norest M."/>
            <person name="Lesage-Meessen L."/>
            <person name="Balint B."/>
            <person name="Merenyi Z."/>
            <person name="de Eugenio L."/>
            <person name="Morin E."/>
            <person name="Martinez A.T."/>
            <person name="Baldrian P."/>
            <person name="Stursova M."/>
            <person name="Martinez M.J."/>
            <person name="Novotny C."/>
            <person name="Magnuson J.K."/>
            <person name="Spatafora J.W."/>
            <person name="Maurice S."/>
            <person name="Pangilinan J."/>
            <person name="Andreopoulos W."/>
            <person name="LaButti K."/>
            <person name="Hundley H."/>
            <person name="Na H."/>
            <person name="Kuo A."/>
            <person name="Barry K."/>
            <person name="Lipzen A."/>
            <person name="Henrissat B."/>
            <person name="Riley R."/>
            <person name="Ahrendt S."/>
            <person name="Nagy L.G."/>
            <person name="Grigoriev I.V."/>
            <person name="Martin F."/>
            <person name="Rosso M.N."/>
        </authorList>
    </citation>
    <scope>NUCLEOTIDE SEQUENCE</scope>
    <source>
        <strain evidence="1">CBS 384.51</strain>
    </source>
</reference>
<comment type="caution">
    <text evidence="1">The sequence shown here is derived from an EMBL/GenBank/DDBJ whole genome shotgun (WGS) entry which is preliminary data.</text>
</comment>
<keyword evidence="2" id="KW-1185">Reference proteome</keyword>
<accession>A0ACB8UG93</accession>
<dbReference type="EMBL" id="MU274902">
    <property type="protein sequence ID" value="KAI0093377.1"/>
    <property type="molecule type" value="Genomic_DNA"/>
</dbReference>